<dbReference type="InterPro" id="IPR014047">
    <property type="entry name" value="Chr_Tranpt_l_chain"/>
</dbReference>
<dbReference type="NCBIfam" id="TIGR00937">
    <property type="entry name" value="2A51"/>
    <property type="match status" value="1"/>
</dbReference>
<proteinExistence type="inferred from homology"/>
<dbReference type="Pfam" id="PF02417">
    <property type="entry name" value="Chromate_transp"/>
    <property type="match status" value="2"/>
</dbReference>
<comment type="similarity">
    <text evidence="2">Belongs to the chromate ion transporter (CHR) (TC 2.A.51) family.</text>
</comment>
<feature type="transmembrane region" description="Helical" evidence="7">
    <location>
        <begin position="176"/>
        <end position="193"/>
    </location>
</feature>
<evidence type="ECO:0000256" key="1">
    <source>
        <dbReference type="ARBA" id="ARBA00004651"/>
    </source>
</evidence>
<comment type="subcellular location">
    <subcellularLocation>
        <location evidence="1">Cell membrane</location>
        <topology evidence="1">Multi-pass membrane protein</topology>
    </subcellularLocation>
</comment>
<dbReference type="EMBL" id="CP016809">
    <property type="protein sequence ID" value="ANY75656.1"/>
    <property type="molecule type" value="Genomic_DNA"/>
</dbReference>
<keyword evidence="10" id="KW-1185">Reference proteome</keyword>
<evidence type="ECO:0000256" key="6">
    <source>
        <dbReference type="ARBA" id="ARBA00023136"/>
    </source>
</evidence>
<feature type="transmembrane region" description="Helical" evidence="7">
    <location>
        <begin position="312"/>
        <end position="334"/>
    </location>
</feature>
<feature type="transmembrane region" description="Helical" evidence="7">
    <location>
        <begin position="370"/>
        <end position="390"/>
    </location>
</feature>
<feature type="transmembrane region" description="Helical" evidence="7">
    <location>
        <begin position="346"/>
        <end position="364"/>
    </location>
</feature>
<dbReference type="PANTHER" id="PTHR33567:SF3">
    <property type="entry name" value="CHROMATE ION TRANSPORTER (EUROFUNG)"/>
    <property type="match status" value="1"/>
</dbReference>
<feature type="transmembrane region" description="Helical" evidence="7">
    <location>
        <begin position="125"/>
        <end position="145"/>
    </location>
</feature>
<keyword evidence="3" id="KW-1003">Cell membrane</keyword>
<dbReference type="GO" id="GO:0005886">
    <property type="term" value="C:plasma membrane"/>
    <property type="evidence" value="ECO:0007669"/>
    <property type="project" value="UniProtKB-SubCell"/>
</dbReference>
<evidence type="ECO:0000313" key="9">
    <source>
        <dbReference type="EMBL" id="OOC62171.1"/>
    </source>
</evidence>
<keyword evidence="5 7" id="KW-1133">Transmembrane helix</keyword>
<evidence type="ECO:0000256" key="4">
    <source>
        <dbReference type="ARBA" id="ARBA00022692"/>
    </source>
</evidence>
<dbReference type="InterPro" id="IPR003370">
    <property type="entry name" value="Chromate_transpt"/>
</dbReference>
<accession>A0A1B2E6P2</accession>
<name>A0A1B2E6P2_9BACL</name>
<keyword evidence="6 7" id="KW-0472">Membrane</keyword>
<reference evidence="8" key="1">
    <citation type="submission" date="2016-08" db="EMBL/GenBank/DDBJ databases">
        <title>Complete Genome Seqeunce of Paenibacillus sp. nov. IHBB 9852 from high altitute lake of Indian trans-Himalayas.</title>
        <authorList>
            <person name="Kiran S."/>
            <person name="Swarnkar M.K."/>
            <person name="Rana A."/>
            <person name="Tewari R."/>
            <person name="Gulati A."/>
        </authorList>
    </citation>
    <scope>NUCLEOTIDE SEQUENCE [LARGE SCALE GENOMIC DNA]</scope>
    <source>
        <strain evidence="8">IHBB 9852</strain>
    </source>
</reference>
<organism evidence="8">
    <name type="scientific">Paenibacillus ihbetae</name>
    <dbReference type="NCBI Taxonomy" id="1870820"/>
    <lineage>
        <taxon>Bacteria</taxon>
        <taxon>Bacillati</taxon>
        <taxon>Bacillota</taxon>
        <taxon>Bacilli</taxon>
        <taxon>Bacillales</taxon>
        <taxon>Paenibacillaceae</taxon>
        <taxon>Paenibacillus</taxon>
    </lineage>
</organism>
<evidence type="ECO:0000256" key="7">
    <source>
        <dbReference type="SAM" id="Phobius"/>
    </source>
</evidence>
<sequence>MNMEKQQTENRLAYDTQQGRWRAIRETWWTALQLGLTSFGGPIAHLGYFHTTYVRQKKWLDEKSYADLVALAQFLPGPASSQVGIGVGVMRAGIWGGIIAWLGFTLPSVVMLMLFAYLMEAFDPGAAGWIQGLKIVAVAIVAQAVLGMAGKLASGPIRAAVAFAAMSVVLLWTSPVAQVTVIAAAGALGWWIFRKKQGEEEAAPKQARIPISRRAGLVCLGLFLILLLGLPLLASLSSSTGIAVVDSFYRAGSLVFGGGHVVLPLLESETVANGWMTKEEFLTGYGATQAVPGPLFTFAGYLGMLIQGVPGGILATLAIFLPGFLLIVGVMPFWNTIRTHAKLQGMLTGMNAAVVGILLAALYHPIWTSSIHGSIEFVIGAGLFAMLMFWKCPPWVVVLAGAAAGQLLL</sequence>
<dbReference type="PIRSF" id="PIRSF004810">
    <property type="entry name" value="ChrA"/>
    <property type="match status" value="1"/>
</dbReference>
<dbReference type="KEGG" id="pib:BBD41_25475"/>
<evidence type="ECO:0000313" key="10">
    <source>
        <dbReference type="Proteomes" id="UP000189059"/>
    </source>
</evidence>
<evidence type="ECO:0000256" key="5">
    <source>
        <dbReference type="ARBA" id="ARBA00022989"/>
    </source>
</evidence>
<dbReference type="PANTHER" id="PTHR33567">
    <property type="entry name" value="CHROMATE ION TRANSPORTER (EUROFUNG)"/>
    <property type="match status" value="1"/>
</dbReference>
<evidence type="ECO:0000256" key="3">
    <source>
        <dbReference type="ARBA" id="ARBA00022475"/>
    </source>
</evidence>
<dbReference type="Proteomes" id="UP000189059">
    <property type="component" value="Unassembled WGS sequence"/>
</dbReference>
<dbReference type="OrthoDB" id="9788907at2"/>
<protein>
    <submittedName>
        <fullName evidence="8">ChrA protein</fullName>
    </submittedName>
</protein>
<feature type="transmembrane region" description="Helical" evidence="7">
    <location>
        <begin position="214"/>
        <end position="236"/>
    </location>
</feature>
<keyword evidence="4 7" id="KW-0812">Transmembrane</keyword>
<evidence type="ECO:0000256" key="2">
    <source>
        <dbReference type="ARBA" id="ARBA00005262"/>
    </source>
</evidence>
<dbReference type="GO" id="GO:0015109">
    <property type="term" value="F:chromate transmembrane transporter activity"/>
    <property type="evidence" value="ECO:0007669"/>
    <property type="project" value="InterPro"/>
</dbReference>
<feature type="transmembrane region" description="Helical" evidence="7">
    <location>
        <begin position="98"/>
        <end position="119"/>
    </location>
</feature>
<dbReference type="EMBL" id="MRVI01000001">
    <property type="protein sequence ID" value="OOC62171.1"/>
    <property type="molecule type" value="Genomic_DNA"/>
</dbReference>
<evidence type="ECO:0000313" key="8">
    <source>
        <dbReference type="EMBL" id="ANY75656.1"/>
    </source>
</evidence>
<dbReference type="AlphaFoldDB" id="A0A1B2E6P2"/>
<gene>
    <name evidence="9" type="ORF">BBD40_10065</name>
    <name evidence="8" type="ORF">BBD41_25475</name>
</gene>
<reference evidence="9 10" key="2">
    <citation type="submission" date="2016-12" db="EMBL/GenBank/DDBJ databases">
        <title>Genome sequencing and description of Paenibacillus sp. nov. from high altitude lake in the Indian Trans- Himalayas.</title>
        <authorList>
            <person name="Kiran S."/>
            <person name="Swarnkar M.K."/>
            <person name="Rana A."/>
            <person name="Tewari R."/>
            <person name="Gulati A."/>
        </authorList>
    </citation>
    <scope>NUCLEOTIDE SEQUENCE [LARGE SCALE GENOMIC DNA]</scope>
    <source>
        <strain evidence="9 10">IHBB 9951</strain>
    </source>
</reference>
<dbReference type="RefSeq" id="WP_077566970.1">
    <property type="nucleotide sequence ID" value="NZ_CP016809.1"/>
</dbReference>